<organism evidence="2 3">
    <name type="scientific">Mobilicoccus caccae</name>
    <dbReference type="NCBI Taxonomy" id="1859295"/>
    <lineage>
        <taxon>Bacteria</taxon>
        <taxon>Bacillati</taxon>
        <taxon>Actinomycetota</taxon>
        <taxon>Actinomycetes</taxon>
        <taxon>Micrococcales</taxon>
        <taxon>Dermatophilaceae</taxon>
        <taxon>Mobilicoccus</taxon>
    </lineage>
</organism>
<proteinExistence type="predicted"/>
<evidence type="ECO:0008006" key="4">
    <source>
        <dbReference type="Google" id="ProtNLM"/>
    </source>
</evidence>
<keyword evidence="1" id="KW-0812">Transmembrane</keyword>
<comment type="caution">
    <text evidence="2">The sequence shown here is derived from an EMBL/GenBank/DDBJ whole genome shotgun (WGS) entry which is preliminary data.</text>
</comment>
<dbReference type="Proteomes" id="UP001157126">
    <property type="component" value="Unassembled WGS sequence"/>
</dbReference>
<sequence>MFFDSLVPNLVTGLGTLFFAVGVVLLLTLRDRFGATPAGARRLLWAIGFSELGVVLWIVALWLDGTVWLPGRIIATVAVTAGVAFAVWRLTRFVRQRRAQAAQDAERAHP</sequence>
<feature type="transmembrane region" description="Helical" evidence="1">
    <location>
        <begin position="42"/>
        <end position="63"/>
    </location>
</feature>
<feature type="transmembrane region" description="Helical" evidence="1">
    <location>
        <begin position="69"/>
        <end position="88"/>
    </location>
</feature>
<feature type="transmembrane region" description="Helical" evidence="1">
    <location>
        <begin position="6"/>
        <end position="30"/>
    </location>
</feature>
<dbReference type="EMBL" id="BSUO01000002">
    <property type="protein sequence ID" value="GMA42451.1"/>
    <property type="molecule type" value="Genomic_DNA"/>
</dbReference>
<keyword evidence="1" id="KW-1133">Transmembrane helix</keyword>
<keyword evidence="3" id="KW-1185">Reference proteome</keyword>
<reference evidence="3" key="1">
    <citation type="journal article" date="2019" name="Int. J. Syst. Evol. Microbiol.">
        <title>The Global Catalogue of Microorganisms (GCM) 10K type strain sequencing project: providing services to taxonomists for standard genome sequencing and annotation.</title>
        <authorList>
            <consortium name="The Broad Institute Genomics Platform"/>
            <consortium name="The Broad Institute Genome Sequencing Center for Infectious Disease"/>
            <person name="Wu L."/>
            <person name="Ma J."/>
        </authorList>
    </citation>
    <scope>NUCLEOTIDE SEQUENCE [LARGE SCALE GENOMIC DNA]</scope>
    <source>
        <strain evidence="3">NBRC 113072</strain>
    </source>
</reference>
<protein>
    <recommendedName>
        <fullName evidence="4">MtN3 and saliva related transmembrane protein</fullName>
    </recommendedName>
</protein>
<evidence type="ECO:0000313" key="2">
    <source>
        <dbReference type="EMBL" id="GMA42451.1"/>
    </source>
</evidence>
<keyword evidence="1" id="KW-0472">Membrane</keyword>
<accession>A0ABQ6IZE5</accession>
<evidence type="ECO:0000256" key="1">
    <source>
        <dbReference type="SAM" id="Phobius"/>
    </source>
</evidence>
<gene>
    <name evidence="2" type="ORF">GCM10025883_44960</name>
</gene>
<dbReference type="RefSeq" id="WP_175988848.1">
    <property type="nucleotide sequence ID" value="NZ_BSUO01000002.1"/>
</dbReference>
<evidence type="ECO:0000313" key="3">
    <source>
        <dbReference type="Proteomes" id="UP001157126"/>
    </source>
</evidence>
<name>A0ABQ6IZE5_9MICO</name>